<organism evidence="3 4">
    <name type="scientific">Alicyclobacillus fastidiosus</name>
    <dbReference type="NCBI Taxonomy" id="392011"/>
    <lineage>
        <taxon>Bacteria</taxon>
        <taxon>Bacillati</taxon>
        <taxon>Bacillota</taxon>
        <taxon>Bacilli</taxon>
        <taxon>Bacillales</taxon>
        <taxon>Alicyclobacillaceae</taxon>
        <taxon>Alicyclobacillus</taxon>
    </lineage>
</organism>
<dbReference type="Pfam" id="PF14398">
    <property type="entry name" value="ATPgrasp_YheCD"/>
    <property type="match status" value="1"/>
</dbReference>
<proteinExistence type="predicted"/>
<dbReference type="EMBL" id="JBDXSU010000011">
    <property type="protein sequence ID" value="MFB5191509.1"/>
    <property type="molecule type" value="Genomic_DNA"/>
</dbReference>
<dbReference type="InterPro" id="IPR011761">
    <property type="entry name" value="ATP-grasp"/>
</dbReference>
<dbReference type="InterPro" id="IPR026838">
    <property type="entry name" value="YheC/D"/>
</dbReference>
<evidence type="ECO:0000259" key="2">
    <source>
        <dbReference type="PROSITE" id="PS50975"/>
    </source>
</evidence>
<accession>A0ABV5AGV4</accession>
<dbReference type="PROSITE" id="PS50975">
    <property type="entry name" value="ATP_GRASP"/>
    <property type="match status" value="1"/>
</dbReference>
<dbReference type="Proteomes" id="UP001579974">
    <property type="component" value="Unassembled WGS sequence"/>
</dbReference>
<dbReference type="SUPFAM" id="SSF56059">
    <property type="entry name" value="Glutathione synthetase ATP-binding domain-like"/>
    <property type="match status" value="1"/>
</dbReference>
<keyword evidence="4" id="KW-1185">Reference proteome</keyword>
<comment type="caution">
    <text evidence="3">The sequence shown here is derived from an EMBL/GenBank/DDBJ whole genome shotgun (WGS) entry which is preliminary data.</text>
</comment>
<reference evidence="3 4" key="1">
    <citation type="journal article" date="2024" name="Int. J. Mol. Sci.">
        <title>Exploration of Alicyclobacillus spp. Genome in Search of Antibiotic Resistance.</title>
        <authorList>
            <person name="Bucka-Kolendo J."/>
            <person name="Kiousi D.E."/>
            <person name="Dekowska A."/>
            <person name="Mikolajczuk-Szczyrba A."/>
            <person name="Karadedos D.M."/>
            <person name="Michael P."/>
            <person name="Galanis A."/>
            <person name="Sokolowska B."/>
        </authorList>
    </citation>
    <scope>NUCLEOTIDE SEQUENCE [LARGE SCALE GENOMIC DNA]</scope>
    <source>
        <strain evidence="3 4">KKP 3000</strain>
    </source>
</reference>
<dbReference type="Gene3D" id="3.30.470.20">
    <property type="entry name" value="ATP-grasp fold, B domain"/>
    <property type="match status" value="1"/>
</dbReference>
<keyword evidence="1" id="KW-0067">ATP-binding</keyword>
<feature type="domain" description="ATP-grasp" evidence="2">
    <location>
        <begin position="380"/>
        <end position="449"/>
    </location>
</feature>
<protein>
    <submittedName>
        <fullName evidence="3">YheC/YheD family protein</fullName>
    </submittedName>
</protein>
<gene>
    <name evidence="3" type="ORF">KKP3000_000282</name>
</gene>
<dbReference type="RefSeq" id="WP_275472857.1">
    <property type="nucleotide sequence ID" value="NZ_CP162940.1"/>
</dbReference>
<name>A0ABV5AGV4_9BACL</name>
<keyword evidence="1" id="KW-0547">Nucleotide-binding</keyword>
<evidence type="ECO:0000313" key="4">
    <source>
        <dbReference type="Proteomes" id="UP001579974"/>
    </source>
</evidence>
<evidence type="ECO:0000256" key="1">
    <source>
        <dbReference type="PROSITE-ProRule" id="PRU00409"/>
    </source>
</evidence>
<sequence length="455" mass="50260">MRMSVEIAPNLRGNQIQVSGFGGQTLPNKLLFGGRMTTVKCTRRTSQAKTSAVYVSTALASALFGVQQGFKLHVQSRGGVWKLGPVVGLYVDRVDTTDRQFGEQTRMFEELSTYGQALGAFIAVQTPGDVGAKSAQVYNGAAKKWMVVNSLTPDLVLRRTGTFHKSRAQLARRELQQLMVRGRLHTLPQQCSNKWMLYQVLRSTSELRGHLPTSTLCTNGTQLFQEVMARSDVYVKPPGGSQGVSVYHMKRKGAAIQVSFERRVVPRRTERYTKVFEPRTNVETLLIRTPQECAAFWKRTRLARAVVQDTIELPKSDGKPYDFRWLVQSSDQPTVVARVARVGQSGAVTTNIHTGGAAHAAEDLVQKVVGKDGAKDKIAKMDELASAVVKTLATRYGPFAELGVDLALTPDGRIFIFEVNPTPGRRMLRMLSPDTRRLSLESLLEYAIRATGFGG</sequence>
<evidence type="ECO:0000313" key="3">
    <source>
        <dbReference type="EMBL" id="MFB5191509.1"/>
    </source>
</evidence>